<dbReference type="InterPro" id="IPR001387">
    <property type="entry name" value="Cro/C1-type_HTH"/>
</dbReference>
<dbReference type="OrthoDB" id="2003870at2"/>
<organism evidence="3 4">
    <name type="scientific">Brevibacillus invocatus</name>
    <dbReference type="NCBI Taxonomy" id="173959"/>
    <lineage>
        <taxon>Bacteria</taxon>
        <taxon>Bacillati</taxon>
        <taxon>Bacillota</taxon>
        <taxon>Bacilli</taxon>
        <taxon>Bacillales</taxon>
        <taxon>Paenibacillaceae</taxon>
        <taxon>Brevibacillus</taxon>
    </lineage>
</organism>
<gene>
    <name evidence="3" type="ORF">EDM52_22455</name>
</gene>
<evidence type="ECO:0000313" key="3">
    <source>
        <dbReference type="EMBL" id="RNB67517.1"/>
    </source>
</evidence>
<dbReference type="Pfam" id="PF12844">
    <property type="entry name" value="HTH_19"/>
    <property type="match status" value="1"/>
</dbReference>
<dbReference type="SUPFAM" id="SSF47413">
    <property type="entry name" value="lambda repressor-like DNA-binding domains"/>
    <property type="match status" value="1"/>
</dbReference>
<dbReference type="Proteomes" id="UP000282028">
    <property type="component" value="Unassembled WGS sequence"/>
</dbReference>
<dbReference type="SMART" id="SM00530">
    <property type="entry name" value="HTH_XRE"/>
    <property type="match status" value="1"/>
</dbReference>
<dbReference type="EMBL" id="RHHR01000051">
    <property type="protein sequence ID" value="RNB67517.1"/>
    <property type="molecule type" value="Genomic_DNA"/>
</dbReference>
<accession>A0A3M8BWW5</accession>
<protein>
    <submittedName>
        <fullName evidence="3">XRE family transcriptional regulator</fullName>
    </submittedName>
</protein>
<comment type="caution">
    <text evidence="3">The sequence shown here is derived from an EMBL/GenBank/DDBJ whole genome shotgun (WGS) entry which is preliminary data.</text>
</comment>
<proteinExistence type="predicted"/>
<dbReference type="CDD" id="cd00093">
    <property type="entry name" value="HTH_XRE"/>
    <property type="match status" value="1"/>
</dbReference>
<name>A0A3M8BWW5_9BACL</name>
<dbReference type="PROSITE" id="PS50943">
    <property type="entry name" value="HTH_CROC1"/>
    <property type="match status" value="1"/>
</dbReference>
<dbReference type="RefSeq" id="WP_122911146.1">
    <property type="nucleotide sequence ID" value="NZ_CBCSBE010000021.1"/>
</dbReference>
<evidence type="ECO:0000313" key="4">
    <source>
        <dbReference type="Proteomes" id="UP000282028"/>
    </source>
</evidence>
<sequence length="112" mass="12999">MIVNTLGERVKMVRKRNKLTQVDFAKILGISQSNLSEIESGKSKPSIDVLISLITQFEIDLQWLLLSEVTSCKTEIAKDEMELIRSYRKLQDIAKEEVLDFVNLKLARYRRK</sequence>
<reference evidence="3 4" key="1">
    <citation type="submission" date="2018-10" db="EMBL/GenBank/DDBJ databases">
        <title>Phylogenomics of Brevibacillus.</title>
        <authorList>
            <person name="Dunlap C."/>
        </authorList>
    </citation>
    <scope>NUCLEOTIDE SEQUENCE [LARGE SCALE GENOMIC DNA]</scope>
    <source>
        <strain evidence="3 4">JCM 12215</strain>
    </source>
</reference>
<dbReference type="PANTHER" id="PTHR46558:SF11">
    <property type="entry name" value="HTH-TYPE TRANSCRIPTIONAL REGULATOR XRE"/>
    <property type="match status" value="1"/>
</dbReference>
<dbReference type="InterPro" id="IPR010982">
    <property type="entry name" value="Lambda_DNA-bd_dom_sf"/>
</dbReference>
<dbReference type="GO" id="GO:0003677">
    <property type="term" value="F:DNA binding"/>
    <property type="evidence" value="ECO:0007669"/>
    <property type="project" value="UniProtKB-KW"/>
</dbReference>
<dbReference type="Gene3D" id="1.10.260.40">
    <property type="entry name" value="lambda repressor-like DNA-binding domains"/>
    <property type="match status" value="1"/>
</dbReference>
<keyword evidence="4" id="KW-1185">Reference proteome</keyword>
<evidence type="ECO:0000259" key="2">
    <source>
        <dbReference type="PROSITE" id="PS50943"/>
    </source>
</evidence>
<dbReference type="PANTHER" id="PTHR46558">
    <property type="entry name" value="TRACRIPTIONAL REGULATORY PROTEIN-RELATED-RELATED"/>
    <property type="match status" value="1"/>
</dbReference>
<evidence type="ECO:0000256" key="1">
    <source>
        <dbReference type="ARBA" id="ARBA00023125"/>
    </source>
</evidence>
<feature type="domain" description="HTH cro/C1-type" evidence="2">
    <location>
        <begin position="10"/>
        <end position="64"/>
    </location>
</feature>
<dbReference type="AlphaFoldDB" id="A0A3M8BWW5"/>
<keyword evidence="1" id="KW-0238">DNA-binding</keyword>